<gene>
    <name evidence="2" type="ORF">Cni_G09030</name>
</gene>
<dbReference type="AlphaFoldDB" id="A0AAQ3K4Z7"/>
<dbReference type="GO" id="GO:0006633">
    <property type="term" value="P:fatty acid biosynthetic process"/>
    <property type="evidence" value="ECO:0007669"/>
    <property type="project" value="InterPro"/>
</dbReference>
<dbReference type="GO" id="GO:0016747">
    <property type="term" value="F:acyltransferase activity, transferring groups other than amino-acyl groups"/>
    <property type="evidence" value="ECO:0007669"/>
    <property type="project" value="InterPro"/>
</dbReference>
<name>A0AAQ3K4Z7_9LILI</name>
<sequence>MPHPTSMLVLPFLLPRALHHPSLQKVFNLSGMGCSANVISVDLVNNFFKTRGEDVGRSSGSSRVRAMGAPLIGGPLASSCMSCYLGRSHLRDPITGPHCSMLLGGYCASQSPHTVSFAADFL</sequence>
<protein>
    <submittedName>
        <fullName evidence="2">3-ketoacyl-CoA synthase 3</fullName>
    </submittedName>
</protein>
<dbReference type="Pfam" id="PF08392">
    <property type="entry name" value="FAE1_CUT1_RppA"/>
    <property type="match status" value="1"/>
</dbReference>
<evidence type="ECO:0000313" key="3">
    <source>
        <dbReference type="Proteomes" id="UP001327560"/>
    </source>
</evidence>
<proteinExistence type="predicted"/>
<organism evidence="2 3">
    <name type="scientific">Canna indica</name>
    <name type="common">Indian-shot</name>
    <dbReference type="NCBI Taxonomy" id="4628"/>
    <lineage>
        <taxon>Eukaryota</taxon>
        <taxon>Viridiplantae</taxon>
        <taxon>Streptophyta</taxon>
        <taxon>Embryophyta</taxon>
        <taxon>Tracheophyta</taxon>
        <taxon>Spermatophyta</taxon>
        <taxon>Magnoliopsida</taxon>
        <taxon>Liliopsida</taxon>
        <taxon>Zingiberales</taxon>
        <taxon>Cannaceae</taxon>
        <taxon>Canna</taxon>
    </lineage>
</organism>
<keyword evidence="3" id="KW-1185">Reference proteome</keyword>
<dbReference type="InterPro" id="IPR013601">
    <property type="entry name" value="FAE1_typ3_polyketide_synth"/>
</dbReference>
<accession>A0AAQ3K4Z7</accession>
<evidence type="ECO:0000313" key="2">
    <source>
        <dbReference type="EMBL" id="WOL00317.1"/>
    </source>
</evidence>
<dbReference type="Proteomes" id="UP001327560">
    <property type="component" value="Chromosome 3"/>
</dbReference>
<reference evidence="2 3" key="1">
    <citation type="submission" date="2023-10" db="EMBL/GenBank/DDBJ databases">
        <title>Chromosome-scale genome assembly provides insights into flower coloration mechanisms of Canna indica.</title>
        <authorList>
            <person name="Li C."/>
        </authorList>
    </citation>
    <scope>NUCLEOTIDE SEQUENCE [LARGE SCALE GENOMIC DNA]</scope>
    <source>
        <tissue evidence="2">Flower</tissue>
    </source>
</reference>
<feature type="domain" description="FAE" evidence="1">
    <location>
        <begin position="25"/>
        <end position="52"/>
    </location>
</feature>
<dbReference type="EMBL" id="CP136892">
    <property type="protein sequence ID" value="WOL00317.1"/>
    <property type="molecule type" value="Genomic_DNA"/>
</dbReference>
<dbReference type="GO" id="GO:0016020">
    <property type="term" value="C:membrane"/>
    <property type="evidence" value="ECO:0007669"/>
    <property type="project" value="InterPro"/>
</dbReference>
<evidence type="ECO:0000259" key="1">
    <source>
        <dbReference type="Pfam" id="PF08392"/>
    </source>
</evidence>